<dbReference type="InterPro" id="IPR050445">
    <property type="entry name" value="Bact_polysacc_biosynth/exp"/>
</dbReference>
<evidence type="ECO:0000256" key="7">
    <source>
        <dbReference type="ARBA" id="ARBA00023137"/>
    </source>
</evidence>
<dbReference type="EC" id="2.7.10.2" evidence="2"/>
<keyword evidence="10" id="KW-1133">Transmembrane helix</keyword>
<dbReference type="OrthoDB" id="9794577at2"/>
<keyword evidence="10" id="KW-0812">Transmembrane</keyword>
<evidence type="ECO:0000259" key="11">
    <source>
        <dbReference type="Pfam" id="PF13614"/>
    </source>
</evidence>
<evidence type="ECO:0000256" key="4">
    <source>
        <dbReference type="ARBA" id="ARBA00022741"/>
    </source>
</evidence>
<name>A0A1M5FJX8_SALEC</name>
<dbReference type="InterPro" id="IPR005702">
    <property type="entry name" value="Wzc-like_C"/>
</dbReference>
<dbReference type="NCBIfam" id="TIGR01007">
    <property type="entry name" value="eps_fam"/>
    <property type="match status" value="1"/>
</dbReference>
<keyword evidence="7" id="KW-0829">Tyrosine-protein kinase</keyword>
<feature type="transmembrane region" description="Helical" evidence="10">
    <location>
        <begin position="495"/>
        <end position="515"/>
    </location>
</feature>
<feature type="coiled-coil region" evidence="9">
    <location>
        <begin position="311"/>
        <end position="338"/>
    </location>
</feature>
<dbReference type="RefSeq" id="WP_072878174.1">
    <property type="nucleotide sequence ID" value="NZ_FQVT01000003.1"/>
</dbReference>
<keyword evidence="5" id="KW-0418">Kinase</keyword>
<reference evidence="14" key="1">
    <citation type="submission" date="2016-11" db="EMBL/GenBank/DDBJ databases">
        <authorList>
            <person name="Varghese N."/>
            <person name="Submissions S."/>
        </authorList>
    </citation>
    <scope>NUCLEOTIDE SEQUENCE [LARGE SCALE GENOMIC DNA]</scope>
    <source>
        <strain evidence="14">DSM 24579</strain>
    </source>
</reference>
<organism evidence="13 14">
    <name type="scientific">Salegentibacter echinorum</name>
    <dbReference type="NCBI Taxonomy" id="1073325"/>
    <lineage>
        <taxon>Bacteria</taxon>
        <taxon>Pseudomonadati</taxon>
        <taxon>Bacteroidota</taxon>
        <taxon>Flavobacteriia</taxon>
        <taxon>Flavobacteriales</taxon>
        <taxon>Flavobacteriaceae</taxon>
        <taxon>Salegentibacter</taxon>
    </lineage>
</organism>
<dbReference type="GO" id="GO:0005886">
    <property type="term" value="C:plasma membrane"/>
    <property type="evidence" value="ECO:0007669"/>
    <property type="project" value="TreeGrafter"/>
</dbReference>
<keyword evidence="14" id="KW-1185">Reference proteome</keyword>
<dbReference type="EMBL" id="FQVT01000003">
    <property type="protein sequence ID" value="SHF91788.1"/>
    <property type="molecule type" value="Genomic_DNA"/>
</dbReference>
<comment type="catalytic activity">
    <reaction evidence="8">
        <text>L-tyrosyl-[protein] + ATP = O-phospho-L-tyrosyl-[protein] + ADP + H(+)</text>
        <dbReference type="Rhea" id="RHEA:10596"/>
        <dbReference type="Rhea" id="RHEA-COMP:10136"/>
        <dbReference type="Rhea" id="RHEA-COMP:20101"/>
        <dbReference type="ChEBI" id="CHEBI:15378"/>
        <dbReference type="ChEBI" id="CHEBI:30616"/>
        <dbReference type="ChEBI" id="CHEBI:46858"/>
        <dbReference type="ChEBI" id="CHEBI:61978"/>
        <dbReference type="ChEBI" id="CHEBI:456216"/>
        <dbReference type="EC" id="2.7.10.2"/>
    </reaction>
</comment>
<feature type="transmembrane region" description="Helical" evidence="10">
    <location>
        <begin position="28"/>
        <end position="46"/>
    </location>
</feature>
<dbReference type="PANTHER" id="PTHR32309:SF13">
    <property type="entry name" value="FERRIC ENTEROBACTIN TRANSPORT PROTEIN FEPE"/>
    <property type="match status" value="1"/>
</dbReference>
<dbReference type="GO" id="GO:0004715">
    <property type="term" value="F:non-membrane spanning protein tyrosine kinase activity"/>
    <property type="evidence" value="ECO:0007669"/>
    <property type="project" value="UniProtKB-EC"/>
</dbReference>
<dbReference type="Pfam" id="PF13614">
    <property type="entry name" value="AAA_31"/>
    <property type="match status" value="1"/>
</dbReference>
<evidence type="ECO:0000256" key="3">
    <source>
        <dbReference type="ARBA" id="ARBA00022679"/>
    </source>
</evidence>
<keyword evidence="4" id="KW-0547">Nucleotide-binding</keyword>
<evidence type="ECO:0000256" key="9">
    <source>
        <dbReference type="SAM" id="Coils"/>
    </source>
</evidence>
<keyword evidence="3" id="KW-0808">Transferase</keyword>
<dbReference type="SUPFAM" id="SSF52540">
    <property type="entry name" value="P-loop containing nucleoside triphosphate hydrolases"/>
    <property type="match status" value="1"/>
</dbReference>
<dbReference type="InterPro" id="IPR027417">
    <property type="entry name" value="P-loop_NTPase"/>
</dbReference>
<dbReference type="Gene3D" id="3.40.50.300">
    <property type="entry name" value="P-loop containing nucleotide triphosphate hydrolases"/>
    <property type="match status" value="1"/>
</dbReference>
<evidence type="ECO:0000256" key="10">
    <source>
        <dbReference type="SAM" id="Phobius"/>
    </source>
</evidence>
<evidence type="ECO:0000256" key="6">
    <source>
        <dbReference type="ARBA" id="ARBA00022840"/>
    </source>
</evidence>
<evidence type="ECO:0000313" key="14">
    <source>
        <dbReference type="Proteomes" id="UP000183945"/>
    </source>
</evidence>
<dbReference type="Pfam" id="PF13807">
    <property type="entry name" value="GNVR"/>
    <property type="match status" value="1"/>
</dbReference>
<feature type="domain" description="Tyrosine-protein kinase G-rich" evidence="12">
    <location>
        <begin position="445"/>
        <end position="518"/>
    </location>
</feature>
<proteinExistence type="inferred from homology"/>
<dbReference type="InterPro" id="IPR032807">
    <property type="entry name" value="GNVR"/>
</dbReference>
<feature type="coiled-coil region" evidence="9">
    <location>
        <begin position="404"/>
        <end position="431"/>
    </location>
</feature>
<comment type="similarity">
    <text evidence="1">Belongs to the CpsD/CapB family.</text>
</comment>
<evidence type="ECO:0000259" key="12">
    <source>
        <dbReference type="Pfam" id="PF13807"/>
    </source>
</evidence>
<evidence type="ECO:0000256" key="2">
    <source>
        <dbReference type="ARBA" id="ARBA00011903"/>
    </source>
</evidence>
<dbReference type="PANTHER" id="PTHR32309">
    <property type="entry name" value="TYROSINE-PROTEIN KINASE"/>
    <property type="match status" value="1"/>
</dbReference>
<keyword evidence="10" id="KW-0472">Membrane</keyword>
<keyword evidence="9" id="KW-0175">Coiled coil</keyword>
<evidence type="ECO:0000256" key="8">
    <source>
        <dbReference type="ARBA" id="ARBA00051245"/>
    </source>
</evidence>
<dbReference type="InterPro" id="IPR025669">
    <property type="entry name" value="AAA_dom"/>
</dbReference>
<dbReference type="GO" id="GO:0005524">
    <property type="term" value="F:ATP binding"/>
    <property type="evidence" value="ECO:0007669"/>
    <property type="project" value="UniProtKB-KW"/>
</dbReference>
<accession>A0A1M5FJX8</accession>
<feature type="domain" description="AAA" evidence="11">
    <location>
        <begin position="587"/>
        <end position="716"/>
    </location>
</feature>
<gene>
    <name evidence="13" type="ORF">SAMN05444483_103225</name>
</gene>
<protein>
    <recommendedName>
        <fullName evidence="2">non-specific protein-tyrosine kinase</fullName>
        <ecNumber evidence="2">2.7.10.2</ecNumber>
    </recommendedName>
</protein>
<dbReference type="Proteomes" id="UP000183945">
    <property type="component" value="Unassembled WGS sequence"/>
</dbReference>
<keyword evidence="6" id="KW-0067">ATP-binding</keyword>
<evidence type="ECO:0000256" key="1">
    <source>
        <dbReference type="ARBA" id="ARBA00007316"/>
    </source>
</evidence>
<dbReference type="AlphaFoldDB" id="A0A1M5FJX8"/>
<sequence length="801" mass="90100">MEELNDFTEEKEESNFDLKAEIFKYLAYWKWILLGFLVGGLFAYLYNRYTIPKFNTEATLLIVQDEQNNAMSAMPSRGRSVLSIEEDGLQNHIEKLKSKQIVESVVNELNHHISYFIEGNVITVEAYKSSPIFIEFITSDSIVNNSSINLFVTPISDTSFKLEEEGREYSETHEIGEIIEMNGLKFTILPRSGGVEGTFGKTSTVNIRLKPVKEVAAKYISKLQVVQKGKAKDILLLNLVQESPDRSEDFLNKLMESFNEAGIKDKQEVAENTTAFIQSRLEMITTELDSVEGGIAQFKRENRIMDIGSGASQFQQKVSSAEQEVFNLETQLELLKSVEKLLRSQGDYELLPEIGISEGGVSGLANSYNTLVMERNMYLKGGTEKNPIVESLTEQLDALRKNLFESIASTKQSLNIQLNELNQRGDLAEGQFSNFPGLEKGMRSIQRQQTIKEQLYLFLLQRREEAAISFASTASVARVIDSAYTLESSVAPEPWLILVGGFLIGLIIPILIIFAKNMMDTKIHHKGELNQLIKHIPFIGEVPRVSGNQEDQRIEVNDRSPLAESFRILRTNLAYLFQNKGTERGEVIFVTSTIKGEGKTFIAYNMARTLASTGKKVLLVGADIRNPKLHRYGHISDTAPKGLSDYLYDLDVTEEDVISLEKKAGIKVDMVLSGPIPPNPAELLMNDRLEQLLEYAAGQYDFVIVDTAPTMIVTDTLLISPLADTTLYVVRADVTDKKMLDFPKELKQQGKIKSPAIVLNDVDYSKFSYGAKYGYSYGYGYGYGQDKESRWNRIKRKLTGK</sequence>
<evidence type="ECO:0000313" key="13">
    <source>
        <dbReference type="EMBL" id="SHF91788.1"/>
    </source>
</evidence>
<dbReference type="STRING" id="1073325.SAMN05444483_103225"/>
<evidence type="ECO:0000256" key="5">
    <source>
        <dbReference type="ARBA" id="ARBA00022777"/>
    </source>
</evidence>
<dbReference type="CDD" id="cd05387">
    <property type="entry name" value="BY-kinase"/>
    <property type="match status" value="1"/>
</dbReference>